<evidence type="ECO:0000313" key="2">
    <source>
        <dbReference type="Proteomes" id="UP001446871"/>
    </source>
</evidence>
<dbReference type="SUPFAM" id="SSF53254">
    <property type="entry name" value="Phosphoglycerate mutase-like"/>
    <property type="match status" value="1"/>
</dbReference>
<sequence length="359" mass="40382">MGKYKFSLVDNVFEEQARKAPKGSPKPLTLIQQPSLGLLPNFDKGSSSFDENVPEPWARIRNYVDALNREGANNKKSTESPEGAKYKVIFLLRHGYSLHNYIEKGVKEVDKKGNVKEPNWRGGKQFAFQKEVSLEALRGFGCEVPEVLEAHLRGGGPNATAKVVLHDAALLPKEITEAIRGSEVPNNDAGDLGKQWLAWVKDDKFPLPDAIYTSPLRRCLETTRKVYAPVFEAHSRKFEPEIKEKLREWGNGDACNYRRTKSSILAEFPNYKPEVGFGDEDRYEYQIEVARSGVFAESPVERDHRMQDVLDAIFDDDETRIVSLTTHSFSIGALTRAFDHERILDEGGIAAFLVKAVPS</sequence>
<evidence type="ECO:0008006" key="3">
    <source>
        <dbReference type="Google" id="ProtNLM"/>
    </source>
</evidence>
<dbReference type="Gene3D" id="3.40.50.1240">
    <property type="entry name" value="Phosphoglycerate mutase-like"/>
    <property type="match status" value="1"/>
</dbReference>
<dbReference type="PANTHER" id="PTHR48100">
    <property type="entry name" value="BROAD-SPECIFICITY PHOSPHATASE YOR283W-RELATED"/>
    <property type="match status" value="1"/>
</dbReference>
<dbReference type="InterPro" id="IPR050275">
    <property type="entry name" value="PGM_Phosphatase"/>
</dbReference>
<organism evidence="1 2">
    <name type="scientific">Apiospora saccharicola</name>
    <dbReference type="NCBI Taxonomy" id="335842"/>
    <lineage>
        <taxon>Eukaryota</taxon>
        <taxon>Fungi</taxon>
        <taxon>Dikarya</taxon>
        <taxon>Ascomycota</taxon>
        <taxon>Pezizomycotina</taxon>
        <taxon>Sordariomycetes</taxon>
        <taxon>Xylariomycetidae</taxon>
        <taxon>Amphisphaeriales</taxon>
        <taxon>Apiosporaceae</taxon>
        <taxon>Apiospora</taxon>
    </lineage>
</organism>
<name>A0ABR1VF00_9PEZI</name>
<dbReference type="InterPro" id="IPR029033">
    <property type="entry name" value="His_PPase_superfam"/>
</dbReference>
<comment type="caution">
    <text evidence="1">The sequence shown here is derived from an EMBL/GenBank/DDBJ whole genome shotgun (WGS) entry which is preliminary data.</text>
</comment>
<reference evidence="1 2" key="1">
    <citation type="submission" date="2023-01" db="EMBL/GenBank/DDBJ databases">
        <title>Analysis of 21 Apiospora genomes using comparative genomics revels a genus with tremendous synthesis potential of carbohydrate active enzymes and secondary metabolites.</title>
        <authorList>
            <person name="Sorensen T."/>
        </authorList>
    </citation>
    <scope>NUCLEOTIDE SEQUENCE [LARGE SCALE GENOMIC DNA]</scope>
    <source>
        <strain evidence="1 2">CBS 83171</strain>
    </source>
</reference>
<keyword evidence="2" id="KW-1185">Reference proteome</keyword>
<dbReference type="InterPro" id="IPR013078">
    <property type="entry name" value="His_Pase_superF_clade-1"/>
</dbReference>
<proteinExistence type="predicted"/>
<accession>A0ABR1VF00</accession>
<protein>
    <recommendedName>
        <fullName evidence="3">Phosphoglycerate mutase</fullName>
    </recommendedName>
</protein>
<gene>
    <name evidence="1" type="ORF">PG996_007605</name>
</gene>
<dbReference type="Pfam" id="PF00300">
    <property type="entry name" value="His_Phos_1"/>
    <property type="match status" value="1"/>
</dbReference>
<dbReference type="EMBL" id="JAQQWM010000004">
    <property type="protein sequence ID" value="KAK8068493.1"/>
    <property type="molecule type" value="Genomic_DNA"/>
</dbReference>
<dbReference type="Proteomes" id="UP001446871">
    <property type="component" value="Unassembled WGS sequence"/>
</dbReference>
<dbReference type="PANTHER" id="PTHR48100:SF1">
    <property type="entry name" value="HISTIDINE PHOSPHATASE FAMILY PROTEIN-RELATED"/>
    <property type="match status" value="1"/>
</dbReference>
<evidence type="ECO:0000313" key="1">
    <source>
        <dbReference type="EMBL" id="KAK8068493.1"/>
    </source>
</evidence>